<reference evidence="2 3" key="1">
    <citation type="submission" date="2018-03" db="EMBL/GenBank/DDBJ databases">
        <authorList>
            <person name="Guldener U."/>
        </authorList>
    </citation>
    <scope>NUCLEOTIDE SEQUENCE [LARGE SCALE GENOMIC DNA]</scope>
    <source>
        <strain evidence="2 3">NBRC100155</strain>
    </source>
</reference>
<dbReference type="EMBL" id="OOIN01000033">
    <property type="protein sequence ID" value="SPO30518.1"/>
    <property type="molecule type" value="Genomic_DNA"/>
</dbReference>
<accession>A0A5C3EIY3</accession>
<feature type="compositionally biased region" description="Basic residues" evidence="1">
    <location>
        <begin position="247"/>
        <end position="257"/>
    </location>
</feature>
<dbReference type="Gene3D" id="3.60.130.30">
    <property type="match status" value="1"/>
</dbReference>
<feature type="compositionally biased region" description="Polar residues" evidence="1">
    <location>
        <begin position="292"/>
        <end position="307"/>
    </location>
</feature>
<feature type="compositionally biased region" description="Basic and acidic residues" evidence="1">
    <location>
        <begin position="258"/>
        <end position="275"/>
    </location>
</feature>
<proteinExistence type="predicted"/>
<sequence length="317" mass="36956">MASDSKEGRKYLEEVIRKATWKKHLVSSRRQPDQRSSRHYHFGAWYDLFGNNLTLTSETIQRSNEAGKAAVADFCIWFKNFAKHKILPLVIDPSSGLCPEFHSKLNDRMEVHFPWAARKVPGLQKVCHPLYSTIAAINGLSGKAHRDLKDADGSMLVNFGQTVLLELSNLNCCIKLQPLDIVIFRTNLLKHRTIESPNQPKVNRLSPVRWAVACFFRKALELKKEPKRHDILFYMDRAEEEYESRRNQKNRRRKPKQAKNDLLEAKNEENKDKQRYIMGAKQFEEEARELQQDGQQSRSEDSAQAQRRSVRLQKRNK</sequence>
<name>A0A5C3EIY3_9BASI</name>
<keyword evidence="3" id="KW-1185">Reference proteome</keyword>
<dbReference type="Proteomes" id="UP000324022">
    <property type="component" value="Unassembled WGS sequence"/>
</dbReference>
<feature type="compositionally biased region" description="Basic and acidic residues" evidence="1">
    <location>
        <begin position="282"/>
        <end position="291"/>
    </location>
</feature>
<dbReference type="OrthoDB" id="2555528at2759"/>
<feature type="region of interest" description="Disordered" evidence="1">
    <location>
        <begin position="242"/>
        <end position="317"/>
    </location>
</feature>
<evidence type="ECO:0000256" key="1">
    <source>
        <dbReference type="SAM" id="MobiDB-lite"/>
    </source>
</evidence>
<evidence type="ECO:0000313" key="3">
    <source>
        <dbReference type="Proteomes" id="UP000324022"/>
    </source>
</evidence>
<feature type="compositionally biased region" description="Basic residues" evidence="1">
    <location>
        <begin position="308"/>
        <end position="317"/>
    </location>
</feature>
<protein>
    <submittedName>
        <fullName evidence="2">Uncharacterized protein</fullName>
    </submittedName>
</protein>
<evidence type="ECO:0000313" key="2">
    <source>
        <dbReference type="EMBL" id="SPO30518.1"/>
    </source>
</evidence>
<dbReference type="AlphaFoldDB" id="A0A5C3EIY3"/>
<organism evidence="2 3">
    <name type="scientific">Ustilago trichophora</name>
    <dbReference type="NCBI Taxonomy" id="86804"/>
    <lineage>
        <taxon>Eukaryota</taxon>
        <taxon>Fungi</taxon>
        <taxon>Dikarya</taxon>
        <taxon>Basidiomycota</taxon>
        <taxon>Ustilaginomycotina</taxon>
        <taxon>Ustilaginomycetes</taxon>
        <taxon>Ustilaginales</taxon>
        <taxon>Ustilaginaceae</taxon>
        <taxon>Ustilago</taxon>
    </lineage>
</organism>
<gene>
    <name evidence="2" type="ORF">UTRI_06448</name>
</gene>